<protein>
    <submittedName>
        <fullName evidence="1">Uncharacterized protein</fullName>
    </submittedName>
</protein>
<keyword evidence="2" id="KW-1185">Reference proteome</keyword>
<gene>
    <name evidence="1" type="ORF">CEXT_49401</name>
</gene>
<reference evidence="1 2" key="1">
    <citation type="submission" date="2021-06" db="EMBL/GenBank/DDBJ databases">
        <title>Caerostris extrusa draft genome.</title>
        <authorList>
            <person name="Kono N."/>
            <person name="Arakawa K."/>
        </authorList>
    </citation>
    <scope>NUCLEOTIDE SEQUENCE [LARGE SCALE GENOMIC DNA]</scope>
</reference>
<sequence>MAAMLQVALVPSRQDKGYVVDSLRGTPRKGVVHPVDLMYTTNCMEECRRLHGGLLRCEGGQSKTSGGD</sequence>
<comment type="caution">
    <text evidence="1">The sequence shown here is derived from an EMBL/GenBank/DDBJ whole genome shotgun (WGS) entry which is preliminary data.</text>
</comment>
<evidence type="ECO:0000313" key="2">
    <source>
        <dbReference type="Proteomes" id="UP001054945"/>
    </source>
</evidence>
<dbReference type="Proteomes" id="UP001054945">
    <property type="component" value="Unassembled WGS sequence"/>
</dbReference>
<proteinExistence type="predicted"/>
<dbReference type="EMBL" id="BPLR01000645">
    <property type="protein sequence ID" value="GIY96319.1"/>
    <property type="molecule type" value="Genomic_DNA"/>
</dbReference>
<accession>A0AAV4XR58</accession>
<organism evidence="1 2">
    <name type="scientific">Caerostris extrusa</name>
    <name type="common">Bark spider</name>
    <name type="synonym">Caerostris bankana</name>
    <dbReference type="NCBI Taxonomy" id="172846"/>
    <lineage>
        <taxon>Eukaryota</taxon>
        <taxon>Metazoa</taxon>
        <taxon>Ecdysozoa</taxon>
        <taxon>Arthropoda</taxon>
        <taxon>Chelicerata</taxon>
        <taxon>Arachnida</taxon>
        <taxon>Araneae</taxon>
        <taxon>Araneomorphae</taxon>
        <taxon>Entelegynae</taxon>
        <taxon>Araneoidea</taxon>
        <taxon>Araneidae</taxon>
        <taxon>Caerostris</taxon>
    </lineage>
</organism>
<dbReference type="AlphaFoldDB" id="A0AAV4XR58"/>
<name>A0AAV4XR58_CAEEX</name>
<evidence type="ECO:0000313" key="1">
    <source>
        <dbReference type="EMBL" id="GIY96319.1"/>
    </source>
</evidence>